<dbReference type="KEGG" id="cdiv:CPM_0436"/>
<dbReference type="GeneID" id="41587766"/>
<evidence type="ECO:0000313" key="1">
    <source>
        <dbReference type="EMBL" id="SIM43484.1"/>
    </source>
</evidence>
<keyword evidence="3" id="KW-1185">Reference proteome</keyword>
<reference evidence="1 4" key="1">
    <citation type="submission" date="2016-04" db="EMBL/GenBank/DDBJ databases">
        <authorList>
            <person name="Evans L.H."/>
            <person name="Alamgir A."/>
            <person name="Owens N."/>
            <person name="Weber N.D."/>
            <person name="Virtaneva K."/>
            <person name="Barbian K."/>
            <person name="Babar A."/>
            <person name="Rosenke K."/>
        </authorList>
    </citation>
    <scope>NUCLEOTIDE SEQUENCE [LARGE SCALE GENOMIC DNA]</scope>
    <source>
        <strain evidence="1">S5</strain>
        <strain evidence="4">S5(T) (JCM 30642 \VKM B-2941)</strain>
    </source>
</reference>
<gene>
    <name evidence="2" type="ORF">CPM_0436</name>
    <name evidence="1" type="ORF">CSP5_0464</name>
</gene>
<proteinExistence type="predicted"/>
<evidence type="ECO:0000313" key="4">
    <source>
        <dbReference type="Proteomes" id="UP000195607"/>
    </source>
</evidence>
<dbReference type="AlphaFoldDB" id="A0A1N5T563"/>
<dbReference type="EMBL" id="LT719092">
    <property type="protein sequence ID" value="SJK84319.1"/>
    <property type="molecule type" value="Genomic_DNA"/>
</dbReference>
<evidence type="ECO:0000313" key="2">
    <source>
        <dbReference type="EMBL" id="SJK84319.1"/>
    </source>
</evidence>
<dbReference type="RefSeq" id="WP_077075928.1">
    <property type="nucleotide sequence ID" value="NZ_LT671858.1"/>
</dbReference>
<dbReference type="EMBL" id="LT671858">
    <property type="protein sequence ID" value="SIM43484.1"/>
    <property type="molecule type" value="Genomic_DNA"/>
</dbReference>
<evidence type="ECO:0000313" key="3">
    <source>
        <dbReference type="Proteomes" id="UP000187822"/>
    </source>
</evidence>
<dbReference type="STRING" id="1673428.CPM_0436"/>
<dbReference type="Proteomes" id="UP000195607">
    <property type="component" value="Chromosome I"/>
</dbReference>
<name>A0A1N5T563_9ARCH</name>
<sequence>MKGSPYRKRYILIEFSEMKSADYLSMECRRIFNTREKYRDRSFIIIKTDQFLKDQVCTFVEQRIRGVRIITVSGTIKKCKRTMGALVNEHLQII</sequence>
<protein>
    <submittedName>
        <fullName evidence="1">Ribonuclease P protein subunit aPop5</fullName>
    </submittedName>
</protein>
<reference evidence="2" key="2">
    <citation type="submission" date="2016-06" db="EMBL/GenBank/DDBJ databases">
        <authorList>
            <person name="Olsen C.W."/>
            <person name="Carey S."/>
            <person name="Hinshaw L."/>
            <person name="Karasin A.I."/>
        </authorList>
    </citation>
    <scope>NUCLEOTIDE SEQUENCE [LARGE SCALE GENOMIC DNA]</scope>
    <source>
        <strain evidence="2">PM4</strain>
    </source>
</reference>
<dbReference type="OrthoDB" id="57283at2157"/>
<reference evidence="3" key="3">
    <citation type="submission" date="2016-06" db="EMBL/GenBank/DDBJ databases">
        <authorList>
            <person name="Toshchakov V.S."/>
        </authorList>
    </citation>
    <scope>NUCLEOTIDE SEQUENCE [LARGE SCALE GENOMIC DNA]</scope>
    <source>
        <strain>PM4 (JCM 30641</strain>
        <strain evidence="3">\VKM B-2940)</strain>
    </source>
</reference>
<organism evidence="1 4">
    <name type="scientific">Cuniculiplasma divulgatum</name>
    <dbReference type="NCBI Taxonomy" id="1673428"/>
    <lineage>
        <taxon>Archaea</taxon>
        <taxon>Methanobacteriati</taxon>
        <taxon>Thermoplasmatota</taxon>
        <taxon>Thermoplasmata</taxon>
        <taxon>Thermoplasmatales</taxon>
        <taxon>Cuniculiplasmataceae</taxon>
        <taxon>Cuniculiplasma</taxon>
    </lineage>
</organism>
<accession>A0A1N5T563</accession>
<dbReference type="Proteomes" id="UP000187822">
    <property type="component" value="Chromosome I"/>
</dbReference>